<feature type="domain" description="Peptidase S33 tripeptidyl aminopeptidase-like C-terminal" evidence="3">
    <location>
        <begin position="387"/>
        <end position="450"/>
    </location>
</feature>
<evidence type="ECO:0000256" key="1">
    <source>
        <dbReference type="SAM" id="SignalP"/>
    </source>
</evidence>
<dbReference type="Pfam" id="PF00561">
    <property type="entry name" value="Abhydrolase_1"/>
    <property type="match status" value="1"/>
</dbReference>
<keyword evidence="4" id="KW-0645">Protease</keyword>
<gene>
    <name evidence="4" type="ORF">BN8_01429</name>
</gene>
<evidence type="ECO:0000259" key="2">
    <source>
        <dbReference type="Pfam" id="PF00561"/>
    </source>
</evidence>
<dbReference type="Pfam" id="PF08386">
    <property type="entry name" value="Abhydrolase_4"/>
    <property type="match status" value="1"/>
</dbReference>
<dbReference type="EMBL" id="CAIT01000005">
    <property type="protein sequence ID" value="CCH52426.1"/>
    <property type="molecule type" value="Genomic_DNA"/>
</dbReference>
<keyword evidence="4" id="KW-0378">Hydrolase</keyword>
<keyword evidence="5" id="KW-1185">Reference proteome</keyword>
<dbReference type="AlphaFoldDB" id="I2GEV1"/>
<dbReference type="Proteomes" id="UP000009309">
    <property type="component" value="Unassembled WGS sequence"/>
</dbReference>
<comment type="caution">
    <text evidence="4">The sequence shown here is derived from an EMBL/GenBank/DDBJ whole genome shotgun (WGS) entry which is preliminary data.</text>
</comment>
<evidence type="ECO:0000313" key="4">
    <source>
        <dbReference type="EMBL" id="CCH52426.1"/>
    </source>
</evidence>
<dbReference type="eggNOG" id="COG0596">
    <property type="taxonomic scope" value="Bacteria"/>
</dbReference>
<dbReference type="InterPro" id="IPR000073">
    <property type="entry name" value="AB_hydrolase_1"/>
</dbReference>
<dbReference type="Gene3D" id="3.40.50.1820">
    <property type="entry name" value="alpha/beta hydrolase"/>
    <property type="match status" value="1"/>
</dbReference>
<protein>
    <submittedName>
        <fullName evidence="4">TAP domain-containing protein</fullName>
        <ecNumber evidence="4">3.4.11.-</ecNumber>
    </submittedName>
</protein>
<feature type="domain" description="AB hydrolase-1" evidence="2">
    <location>
        <begin position="85"/>
        <end position="255"/>
    </location>
</feature>
<evidence type="ECO:0000313" key="5">
    <source>
        <dbReference type="Proteomes" id="UP000009309"/>
    </source>
</evidence>
<dbReference type="EC" id="3.4.11.-" evidence="4"/>
<dbReference type="GO" id="GO:0004177">
    <property type="term" value="F:aminopeptidase activity"/>
    <property type="evidence" value="ECO:0007669"/>
    <property type="project" value="UniProtKB-KW"/>
</dbReference>
<accession>I2GEV1</accession>
<dbReference type="STRING" id="1185876.BN8_01429"/>
<organism evidence="4 5">
    <name type="scientific">Fibrisoma limi BUZ 3</name>
    <dbReference type="NCBI Taxonomy" id="1185876"/>
    <lineage>
        <taxon>Bacteria</taxon>
        <taxon>Pseudomonadati</taxon>
        <taxon>Bacteroidota</taxon>
        <taxon>Cytophagia</taxon>
        <taxon>Cytophagales</taxon>
        <taxon>Spirosomataceae</taxon>
        <taxon>Fibrisoma</taxon>
    </lineage>
</organism>
<proteinExistence type="predicted"/>
<dbReference type="InterPro" id="IPR013595">
    <property type="entry name" value="Pept_S33_TAP-like_C"/>
</dbReference>
<evidence type="ECO:0000259" key="3">
    <source>
        <dbReference type="Pfam" id="PF08386"/>
    </source>
</evidence>
<dbReference type="SUPFAM" id="SSF53474">
    <property type="entry name" value="alpha/beta-Hydrolases"/>
    <property type="match status" value="1"/>
</dbReference>
<feature type="signal peptide" evidence="1">
    <location>
        <begin position="1"/>
        <end position="25"/>
    </location>
</feature>
<keyword evidence="1" id="KW-0732">Signal</keyword>
<reference evidence="4 5" key="1">
    <citation type="journal article" date="2012" name="J. Bacteriol.">
        <title>Genome Sequence of the Filamentous Bacterium Fibrisoma limi BUZ 3T.</title>
        <authorList>
            <person name="Filippini M."/>
            <person name="Qi W."/>
            <person name="Jaenicke S."/>
            <person name="Goesmann A."/>
            <person name="Smits T.H."/>
            <person name="Bagheri H.C."/>
        </authorList>
    </citation>
    <scope>NUCLEOTIDE SEQUENCE [LARGE SCALE GENOMIC DNA]</scope>
    <source>
        <strain evidence="5">BUZ 3T</strain>
    </source>
</reference>
<feature type="chain" id="PRO_5003659466" evidence="1">
    <location>
        <begin position="26"/>
        <end position="479"/>
    </location>
</feature>
<dbReference type="InterPro" id="IPR029058">
    <property type="entry name" value="AB_hydrolase_fold"/>
</dbReference>
<sequence length="479" mass="54229">MLMNHVRKVALAAVLHWASILLAQAQIGVVRKLETCPCPVKIDSSFRTRCAYLIVPENRKKNNGKTIKLPFILVESKNPHKKKDPLLYTAGGPGGSSLGWARGASQSPLINDRDCIAFEQRGTHFAVPNLWSNELSDAISESYRKNLDKDSMVVVGVKRYKKALEAKGIDLAGYNTDETVSDIHDLLATLRIDSVNLTGGSYSGGLMTAVLQRDPSRIRSLILDSPLPTFVPIDEDEPANFAESLNVLFRNVERDSTDTARYGHLKAKFEQYFTAIDGKKFSMPYIATGSTDTLRIEYTRSDLLDILVNTQMKHVPYAITDMITGNHDRYIQPYLVRKLERENGPSGMRISVYCADQQAYHSEKVLQQLYDIYPYLRGYHINDVYRAMCDCWNVPPIKPETKQPFYSTKPALLADGELDNAVRPLYIDMMHHYMPNSQRLLFRNKAHGVGGADWNRFMQQFLNNPYQKLISDKPEIVVC</sequence>
<name>I2GEV1_9BACT</name>
<keyword evidence="4" id="KW-0031">Aminopeptidase</keyword>